<feature type="compositionally biased region" description="Polar residues" evidence="1">
    <location>
        <begin position="265"/>
        <end position="274"/>
    </location>
</feature>
<dbReference type="PANTHER" id="PTHR40370:SF1">
    <property type="entry name" value="DUF3074 DOMAIN-CONTAINING PROTEIN"/>
    <property type="match status" value="1"/>
</dbReference>
<dbReference type="Gene3D" id="3.30.530.20">
    <property type="match status" value="1"/>
</dbReference>
<feature type="region of interest" description="Disordered" evidence="1">
    <location>
        <begin position="571"/>
        <end position="592"/>
    </location>
</feature>
<feature type="region of interest" description="Disordered" evidence="1">
    <location>
        <begin position="524"/>
        <end position="551"/>
    </location>
</feature>
<evidence type="ECO:0000259" key="2">
    <source>
        <dbReference type="Pfam" id="PF11274"/>
    </source>
</evidence>
<feature type="compositionally biased region" description="Polar residues" evidence="1">
    <location>
        <begin position="480"/>
        <end position="492"/>
    </location>
</feature>
<dbReference type="Pfam" id="PF11274">
    <property type="entry name" value="DUF3074"/>
    <property type="match status" value="1"/>
</dbReference>
<gene>
    <name evidence="3" type="ORF">M501DRAFT_937119</name>
</gene>
<name>A0A9P4VQF7_9PEZI</name>
<dbReference type="SUPFAM" id="SSF55961">
    <property type="entry name" value="Bet v1-like"/>
    <property type="match status" value="1"/>
</dbReference>
<comment type="caution">
    <text evidence="3">The sequence shown here is derived from an EMBL/GenBank/DDBJ whole genome shotgun (WGS) entry which is preliminary data.</text>
</comment>
<sequence>MSNLHEALTTLRPKDFSDIPLDDLPAFLREKFTKAEIIVNSVPLPPGGDDFLSSKVSRHDVNGATCAKDITSSKVRRAPIDPSFTELQDAWGKPMKLSASQNPLGISVFKMAGHDRHGAWFARSSVHEGLGFTKFKKAMQREFPESLAVQGGPGEGNVRGIGGDKKLERKVVEGVGKMEVYQLSAQFPGPTTPREFITLLLTSDNALTEKSAPHIEDDKVSKRIPRHFMVVSVPVTHPDAPPREGFVRGQYESVEMIREIPLNPARSQSSTNLALHSPTKSRDRGSTISVSESRVPDDLPDGHIDPELNPVEWIMITRSDPGGGIPRFMVERGTPGSIVADTSKFLDWACSKDEILNEDEDVELRKQTDGDFRKSMEARRPSLAALNGHTAGIEPTPAESAAPQEYNIHEESNVGIFSKIADAAEMIQEHLPSYIRPELTRSRSLSSSSTDSSSMESFASAEQFKTAEEGEELPSLSSENISIDSASTPNLENNREIKKLEQRRQTLDRKLAEDKLKEEVRLRELEQKESKDLEKAREKHEKERQKREERYQKEMMKLAAKREKEFKKYEAKKAKETEKNRSLKLERESAGWKSLAETLQKENTLLKEQIGELQRENTILVQRMGKFEQGRDALKGFREEVEKSRKRASSSASRRSRDSKASGNGGLSRTGTTLEDTLSPTASVSGKH</sequence>
<dbReference type="EMBL" id="MU006098">
    <property type="protein sequence ID" value="KAF2837762.1"/>
    <property type="molecule type" value="Genomic_DNA"/>
</dbReference>
<dbReference type="InterPro" id="IPR024500">
    <property type="entry name" value="DUF3074"/>
</dbReference>
<dbReference type="PANTHER" id="PTHR40370">
    <property type="entry name" value="EXPRESSED PROTEIN"/>
    <property type="match status" value="1"/>
</dbReference>
<feature type="compositionally biased region" description="Basic and acidic residues" evidence="1">
    <location>
        <begin position="294"/>
        <end position="306"/>
    </location>
</feature>
<organism evidence="3 4">
    <name type="scientific">Patellaria atrata CBS 101060</name>
    <dbReference type="NCBI Taxonomy" id="1346257"/>
    <lineage>
        <taxon>Eukaryota</taxon>
        <taxon>Fungi</taxon>
        <taxon>Dikarya</taxon>
        <taxon>Ascomycota</taxon>
        <taxon>Pezizomycotina</taxon>
        <taxon>Dothideomycetes</taxon>
        <taxon>Dothideomycetes incertae sedis</taxon>
        <taxon>Patellariales</taxon>
        <taxon>Patellariaceae</taxon>
        <taxon>Patellaria</taxon>
    </lineage>
</organism>
<proteinExistence type="predicted"/>
<feature type="compositionally biased region" description="Polar residues" evidence="1">
    <location>
        <begin position="669"/>
        <end position="688"/>
    </location>
</feature>
<accession>A0A9P4VQF7</accession>
<feature type="region of interest" description="Disordered" evidence="1">
    <location>
        <begin position="440"/>
        <end position="499"/>
    </location>
</feature>
<dbReference type="OrthoDB" id="5403181at2759"/>
<evidence type="ECO:0000256" key="1">
    <source>
        <dbReference type="SAM" id="MobiDB-lite"/>
    </source>
</evidence>
<dbReference type="InterPro" id="IPR023393">
    <property type="entry name" value="START-like_dom_sf"/>
</dbReference>
<feature type="compositionally biased region" description="Basic and acidic residues" evidence="1">
    <location>
        <begin position="571"/>
        <end position="590"/>
    </location>
</feature>
<evidence type="ECO:0000313" key="4">
    <source>
        <dbReference type="Proteomes" id="UP000799429"/>
    </source>
</evidence>
<feature type="compositionally biased region" description="Low complexity" evidence="1">
    <location>
        <begin position="442"/>
        <end position="460"/>
    </location>
</feature>
<reference evidence="3" key="1">
    <citation type="journal article" date="2020" name="Stud. Mycol.">
        <title>101 Dothideomycetes genomes: a test case for predicting lifestyles and emergence of pathogens.</title>
        <authorList>
            <person name="Haridas S."/>
            <person name="Albert R."/>
            <person name="Binder M."/>
            <person name="Bloem J."/>
            <person name="Labutti K."/>
            <person name="Salamov A."/>
            <person name="Andreopoulos B."/>
            <person name="Baker S."/>
            <person name="Barry K."/>
            <person name="Bills G."/>
            <person name="Bluhm B."/>
            <person name="Cannon C."/>
            <person name="Castanera R."/>
            <person name="Culley D."/>
            <person name="Daum C."/>
            <person name="Ezra D."/>
            <person name="Gonzalez J."/>
            <person name="Henrissat B."/>
            <person name="Kuo A."/>
            <person name="Liang C."/>
            <person name="Lipzen A."/>
            <person name="Lutzoni F."/>
            <person name="Magnuson J."/>
            <person name="Mondo S."/>
            <person name="Nolan M."/>
            <person name="Ohm R."/>
            <person name="Pangilinan J."/>
            <person name="Park H.-J."/>
            <person name="Ramirez L."/>
            <person name="Alfaro M."/>
            <person name="Sun H."/>
            <person name="Tritt A."/>
            <person name="Yoshinaga Y."/>
            <person name="Zwiers L.-H."/>
            <person name="Turgeon B."/>
            <person name="Goodwin S."/>
            <person name="Spatafora J."/>
            <person name="Crous P."/>
            <person name="Grigoriev I."/>
        </authorList>
    </citation>
    <scope>NUCLEOTIDE SEQUENCE</scope>
    <source>
        <strain evidence="3">CBS 101060</strain>
    </source>
</reference>
<feature type="compositionally biased region" description="Basic and acidic residues" evidence="1">
    <location>
        <begin position="625"/>
        <end position="643"/>
    </location>
</feature>
<dbReference type="CDD" id="cd08864">
    <property type="entry name" value="SRPBCC_DUF3074"/>
    <property type="match status" value="1"/>
</dbReference>
<feature type="domain" description="DUF3074" evidence="2">
    <location>
        <begin position="120"/>
        <end position="349"/>
    </location>
</feature>
<feature type="region of interest" description="Disordered" evidence="1">
    <location>
        <begin position="624"/>
        <end position="688"/>
    </location>
</feature>
<dbReference type="Proteomes" id="UP000799429">
    <property type="component" value="Unassembled WGS sequence"/>
</dbReference>
<evidence type="ECO:0000313" key="3">
    <source>
        <dbReference type="EMBL" id="KAF2837762.1"/>
    </source>
</evidence>
<protein>
    <recommendedName>
        <fullName evidence="2">DUF3074 domain-containing protein</fullName>
    </recommendedName>
</protein>
<feature type="region of interest" description="Disordered" evidence="1">
    <location>
        <begin position="262"/>
        <end position="306"/>
    </location>
</feature>
<dbReference type="AlphaFoldDB" id="A0A9P4VQF7"/>
<keyword evidence="4" id="KW-1185">Reference proteome</keyword>